<dbReference type="PANTHER" id="PTHR46243:SF1">
    <property type="entry name" value="BIS(5'-ADENOSYL)-TRIPHOSPHATASE"/>
    <property type="match status" value="1"/>
</dbReference>
<dbReference type="Proteomes" id="UP001283341">
    <property type="component" value="Unassembled WGS sequence"/>
</dbReference>
<evidence type="ECO:0000313" key="5">
    <source>
        <dbReference type="Proteomes" id="UP001283341"/>
    </source>
</evidence>
<organism evidence="4 5">
    <name type="scientific">Apodospora peruviana</name>
    <dbReference type="NCBI Taxonomy" id="516989"/>
    <lineage>
        <taxon>Eukaryota</taxon>
        <taxon>Fungi</taxon>
        <taxon>Dikarya</taxon>
        <taxon>Ascomycota</taxon>
        <taxon>Pezizomycotina</taxon>
        <taxon>Sordariomycetes</taxon>
        <taxon>Sordariomycetidae</taxon>
        <taxon>Sordariales</taxon>
        <taxon>Lasiosphaeriaceae</taxon>
        <taxon>Apodospora</taxon>
    </lineage>
</organism>
<keyword evidence="5" id="KW-1185">Reference proteome</keyword>
<name>A0AAE0HS12_9PEZI</name>
<dbReference type="EMBL" id="JAUEDM010000017">
    <property type="protein sequence ID" value="KAK3311820.1"/>
    <property type="molecule type" value="Genomic_DNA"/>
</dbReference>
<dbReference type="InterPro" id="IPR011146">
    <property type="entry name" value="HIT-like"/>
</dbReference>
<dbReference type="PROSITE" id="PS51084">
    <property type="entry name" value="HIT_2"/>
    <property type="match status" value="1"/>
</dbReference>
<feature type="compositionally biased region" description="Pro residues" evidence="2">
    <location>
        <begin position="1"/>
        <end position="15"/>
    </location>
</feature>
<sequence>MTPSLPQPQPQPKPEQPTAHTTTYFFRIFDPIVPGHVLVSPRRVVERFTQLTDAEAADLFVTAKRVARTLERVYSASGLTVPLQDGFGAGQSVPHVRIHLLPRHPADFDH</sequence>
<proteinExistence type="predicted"/>
<dbReference type="Gene3D" id="3.30.428.10">
    <property type="entry name" value="HIT-like"/>
    <property type="match status" value="1"/>
</dbReference>
<evidence type="ECO:0000256" key="1">
    <source>
        <dbReference type="PROSITE-ProRule" id="PRU00464"/>
    </source>
</evidence>
<dbReference type="SUPFAM" id="SSF54197">
    <property type="entry name" value="HIT-like"/>
    <property type="match status" value="1"/>
</dbReference>
<evidence type="ECO:0000259" key="3">
    <source>
        <dbReference type="PROSITE" id="PS51084"/>
    </source>
</evidence>
<comment type="caution">
    <text evidence="4">The sequence shown here is derived from an EMBL/GenBank/DDBJ whole genome shotgun (WGS) entry which is preliminary data.</text>
</comment>
<dbReference type="InterPro" id="IPR036265">
    <property type="entry name" value="HIT-like_sf"/>
</dbReference>
<dbReference type="AlphaFoldDB" id="A0AAE0HS12"/>
<evidence type="ECO:0000256" key="2">
    <source>
        <dbReference type="SAM" id="MobiDB-lite"/>
    </source>
</evidence>
<dbReference type="PANTHER" id="PTHR46243">
    <property type="entry name" value="BIS(5'-ADENOSYL)-TRIPHOSPHATASE"/>
    <property type="match status" value="1"/>
</dbReference>
<reference evidence="4" key="1">
    <citation type="journal article" date="2023" name="Mol. Phylogenet. Evol.">
        <title>Genome-scale phylogeny and comparative genomics of the fungal order Sordariales.</title>
        <authorList>
            <person name="Hensen N."/>
            <person name="Bonometti L."/>
            <person name="Westerberg I."/>
            <person name="Brannstrom I.O."/>
            <person name="Guillou S."/>
            <person name="Cros-Aarteil S."/>
            <person name="Calhoun S."/>
            <person name="Haridas S."/>
            <person name="Kuo A."/>
            <person name="Mondo S."/>
            <person name="Pangilinan J."/>
            <person name="Riley R."/>
            <person name="LaButti K."/>
            <person name="Andreopoulos B."/>
            <person name="Lipzen A."/>
            <person name="Chen C."/>
            <person name="Yan M."/>
            <person name="Daum C."/>
            <person name="Ng V."/>
            <person name="Clum A."/>
            <person name="Steindorff A."/>
            <person name="Ohm R.A."/>
            <person name="Martin F."/>
            <person name="Silar P."/>
            <person name="Natvig D.O."/>
            <person name="Lalanne C."/>
            <person name="Gautier V."/>
            <person name="Ament-Velasquez S.L."/>
            <person name="Kruys A."/>
            <person name="Hutchinson M.I."/>
            <person name="Powell A.J."/>
            <person name="Barry K."/>
            <person name="Miller A.N."/>
            <person name="Grigoriev I.V."/>
            <person name="Debuchy R."/>
            <person name="Gladieux P."/>
            <person name="Hiltunen Thoren M."/>
            <person name="Johannesson H."/>
        </authorList>
    </citation>
    <scope>NUCLEOTIDE SEQUENCE</scope>
    <source>
        <strain evidence="4">CBS 118394</strain>
    </source>
</reference>
<accession>A0AAE0HS12</accession>
<dbReference type="Pfam" id="PF01230">
    <property type="entry name" value="HIT"/>
    <property type="match status" value="1"/>
</dbReference>
<comment type="caution">
    <text evidence="1">Lacks conserved residue(s) required for the propagation of feature annotation.</text>
</comment>
<gene>
    <name evidence="4" type="ORF">B0H66DRAFT_644921</name>
</gene>
<evidence type="ECO:0000313" key="4">
    <source>
        <dbReference type="EMBL" id="KAK3311820.1"/>
    </source>
</evidence>
<dbReference type="GO" id="GO:0003824">
    <property type="term" value="F:catalytic activity"/>
    <property type="evidence" value="ECO:0007669"/>
    <property type="project" value="InterPro"/>
</dbReference>
<dbReference type="InterPro" id="IPR051884">
    <property type="entry name" value="Bis(5'-adenosyl)-TPase_reg"/>
</dbReference>
<feature type="domain" description="HIT" evidence="3">
    <location>
        <begin position="31"/>
        <end position="110"/>
    </location>
</feature>
<reference evidence="4" key="2">
    <citation type="submission" date="2023-06" db="EMBL/GenBank/DDBJ databases">
        <authorList>
            <consortium name="Lawrence Berkeley National Laboratory"/>
            <person name="Haridas S."/>
            <person name="Hensen N."/>
            <person name="Bonometti L."/>
            <person name="Westerberg I."/>
            <person name="Brannstrom I.O."/>
            <person name="Guillou S."/>
            <person name="Cros-Aarteil S."/>
            <person name="Calhoun S."/>
            <person name="Kuo A."/>
            <person name="Mondo S."/>
            <person name="Pangilinan J."/>
            <person name="Riley R."/>
            <person name="Labutti K."/>
            <person name="Andreopoulos B."/>
            <person name="Lipzen A."/>
            <person name="Chen C."/>
            <person name="Yanf M."/>
            <person name="Daum C."/>
            <person name="Ng V."/>
            <person name="Clum A."/>
            <person name="Steindorff A."/>
            <person name="Ohm R."/>
            <person name="Martin F."/>
            <person name="Silar P."/>
            <person name="Natvig D."/>
            <person name="Lalanne C."/>
            <person name="Gautier V."/>
            <person name="Ament-Velasquez S.L."/>
            <person name="Kruys A."/>
            <person name="Hutchinson M.I."/>
            <person name="Powell A.J."/>
            <person name="Barry K."/>
            <person name="Miller A.N."/>
            <person name="Grigoriev I.V."/>
            <person name="Debuchy R."/>
            <person name="Gladieux P."/>
            <person name="Thoren M.H."/>
            <person name="Johannesson H."/>
        </authorList>
    </citation>
    <scope>NUCLEOTIDE SEQUENCE</scope>
    <source>
        <strain evidence="4">CBS 118394</strain>
    </source>
</reference>
<feature type="region of interest" description="Disordered" evidence="2">
    <location>
        <begin position="1"/>
        <end position="20"/>
    </location>
</feature>
<protein>
    <submittedName>
        <fullName evidence="4">HIT-like domain-containing protein</fullName>
    </submittedName>
</protein>